<dbReference type="GO" id="GO:0003677">
    <property type="term" value="F:DNA binding"/>
    <property type="evidence" value="ECO:0007669"/>
    <property type="project" value="InterPro"/>
</dbReference>
<dbReference type="Pfam" id="PF07508">
    <property type="entry name" value="Recombinase"/>
    <property type="match status" value="1"/>
</dbReference>
<evidence type="ECO:0000259" key="1">
    <source>
        <dbReference type="Pfam" id="PF07508"/>
    </source>
</evidence>
<name>A0A498CNB8_9FIRM</name>
<keyword evidence="3" id="KW-1185">Reference proteome</keyword>
<dbReference type="Gene3D" id="3.90.1750.20">
    <property type="entry name" value="Putative Large Serine Recombinase, Chain B, Domain 2"/>
    <property type="match status" value="1"/>
</dbReference>
<gene>
    <name evidence="2" type="ORF">D4A47_04470</name>
</gene>
<dbReference type="AlphaFoldDB" id="A0A498CNB8"/>
<evidence type="ECO:0000313" key="3">
    <source>
        <dbReference type="Proteomes" id="UP000276301"/>
    </source>
</evidence>
<dbReference type="GO" id="GO:0000150">
    <property type="term" value="F:DNA strand exchange activity"/>
    <property type="evidence" value="ECO:0007669"/>
    <property type="project" value="InterPro"/>
</dbReference>
<dbReference type="InterPro" id="IPR011109">
    <property type="entry name" value="DNA_bind_recombinase_dom"/>
</dbReference>
<reference evidence="2 3" key="1">
    <citation type="submission" date="2018-10" db="EMBL/GenBank/DDBJ databases">
        <title>Anaerotruncus faecis sp. nov., isolated from human feces.</title>
        <authorList>
            <person name="Wang Y.-J."/>
        </authorList>
    </citation>
    <scope>NUCLEOTIDE SEQUENCE [LARGE SCALE GENOMIC DNA]</scope>
    <source>
        <strain evidence="2 3">22A2-44</strain>
    </source>
</reference>
<feature type="domain" description="Recombinase" evidence="1">
    <location>
        <begin position="28"/>
        <end position="55"/>
    </location>
</feature>
<protein>
    <recommendedName>
        <fullName evidence="1">Recombinase domain-containing protein</fullName>
    </recommendedName>
</protein>
<comment type="caution">
    <text evidence="2">The sequence shown here is derived from an EMBL/GenBank/DDBJ whole genome shotgun (WGS) entry which is preliminary data.</text>
</comment>
<proteinExistence type="predicted"/>
<sequence length="56" mass="6767">MEVLFWMKMLLRYRGYTKGPDGMLRIVPEEAEIVRKIFDLYVQENGVRKIEKYLEA</sequence>
<organism evidence="2 3">
    <name type="scientific">Anaerotruncus massiliensis</name>
    <name type="common">ex Liu et al. 2021</name>
    <dbReference type="NCBI Taxonomy" id="2321404"/>
    <lineage>
        <taxon>Bacteria</taxon>
        <taxon>Bacillati</taxon>
        <taxon>Bacillota</taxon>
        <taxon>Clostridia</taxon>
        <taxon>Eubacteriales</taxon>
        <taxon>Oscillospiraceae</taxon>
        <taxon>Anaerotruncus</taxon>
    </lineage>
</organism>
<dbReference type="InterPro" id="IPR038109">
    <property type="entry name" value="DNA_bind_recomb_sf"/>
</dbReference>
<evidence type="ECO:0000313" key="2">
    <source>
        <dbReference type="EMBL" id="RLL13198.1"/>
    </source>
</evidence>
<dbReference type="Proteomes" id="UP000276301">
    <property type="component" value="Unassembled WGS sequence"/>
</dbReference>
<accession>A0A498CNB8</accession>
<dbReference type="EMBL" id="RCHT01000004">
    <property type="protein sequence ID" value="RLL13198.1"/>
    <property type="molecule type" value="Genomic_DNA"/>
</dbReference>